<accession>D5ABB2</accession>
<dbReference type="PANTHER" id="PTHR35046:SF9">
    <property type="entry name" value="RNA-DIRECTED DNA POLYMERASE"/>
    <property type="match status" value="1"/>
</dbReference>
<dbReference type="AlphaFoldDB" id="D5ABB2"/>
<dbReference type="Pfam" id="PF17921">
    <property type="entry name" value="Integrase_H2C2"/>
    <property type="match status" value="1"/>
</dbReference>
<name>D5ABB2_PICSI</name>
<proteinExistence type="evidence at transcript level"/>
<organism evidence="2">
    <name type="scientific">Picea sitchensis</name>
    <name type="common">Sitka spruce</name>
    <name type="synonym">Pinus sitchensis</name>
    <dbReference type="NCBI Taxonomy" id="3332"/>
    <lineage>
        <taxon>Eukaryota</taxon>
        <taxon>Viridiplantae</taxon>
        <taxon>Streptophyta</taxon>
        <taxon>Embryophyta</taxon>
        <taxon>Tracheophyta</taxon>
        <taxon>Spermatophyta</taxon>
        <taxon>Pinopsida</taxon>
        <taxon>Pinidae</taxon>
        <taxon>Conifers I</taxon>
        <taxon>Pinales</taxon>
        <taxon>Pinaceae</taxon>
        <taxon>Picea</taxon>
    </lineage>
</organism>
<sequence>MAVLQKYFYWSKLRHDVSKYIRSCSACSIAKPAIKKQGLYTPLPTLDRPWESISMDYMSGLPSTKHGNDYVFVVVD</sequence>
<dbReference type="EMBL" id="BT123515">
    <property type="protein sequence ID" value="ADE76831.1"/>
    <property type="molecule type" value="mRNA"/>
</dbReference>
<reference evidence="2" key="1">
    <citation type="submission" date="2010-04" db="EMBL/GenBank/DDBJ databases">
        <authorList>
            <person name="Reid K.E."/>
            <person name="Liao N."/>
            <person name="Chan S."/>
            <person name="Docking R."/>
            <person name="Taylor G."/>
            <person name="Moore R."/>
            <person name="Mayo M."/>
            <person name="Munro S."/>
            <person name="King J."/>
            <person name="Yanchuk A."/>
            <person name="Holt R."/>
            <person name="Jones S."/>
            <person name="Marra M."/>
            <person name="Ritland C.E."/>
            <person name="Ritland K."/>
            <person name="Bohlmann J."/>
        </authorList>
    </citation>
    <scope>NUCLEOTIDE SEQUENCE</scope>
    <source>
        <tissue evidence="2">Bud</tissue>
    </source>
</reference>
<dbReference type="InterPro" id="IPR041588">
    <property type="entry name" value="Integrase_H2C2"/>
</dbReference>
<protein>
    <recommendedName>
        <fullName evidence="1">Integrase zinc-binding domain-containing protein</fullName>
    </recommendedName>
</protein>
<evidence type="ECO:0000313" key="2">
    <source>
        <dbReference type="EMBL" id="ADE76831.1"/>
    </source>
</evidence>
<dbReference type="PANTHER" id="PTHR35046">
    <property type="entry name" value="ZINC KNUCKLE (CCHC-TYPE) FAMILY PROTEIN"/>
    <property type="match status" value="1"/>
</dbReference>
<feature type="domain" description="Integrase zinc-binding" evidence="1">
    <location>
        <begin position="3"/>
        <end position="32"/>
    </location>
</feature>
<evidence type="ECO:0000259" key="1">
    <source>
        <dbReference type="Pfam" id="PF17921"/>
    </source>
</evidence>
<dbReference type="Gene3D" id="1.10.340.70">
    <property type="match status" value="1"/>
</dbReference>